<dbReference type="GO" id="GO:0003677">
    <property type="term" value="F:DNA binding"/>
    <property type="evidence" value="ECO:0007669"/>
    <property type="project" value="InterPro"/>
</dbReference>
<proteinExistence type="predicted"/>
<evidence type="ECO:0000313" key="3">
    <source>
        <dbReference type="Proteomes" id="UP000287830"/>
    </source>
</evidence>
<dbReference type="EMBL" id="BHZC01000001">
    <property type="protein sequence ID" value="GCD38231.1"/>
    <property type="molecule type" value="Genomic_DNA"/>
</dbReference>
<dbReference type="SUPFAM" id="SSF47413">
    <property type="entry name" value="lambda repressor-like DNA-binding domains"/>
    <property type="match status" value="1"/>
</dbReference>
<dbReference type="CDD" id="cd00093">
    <property type="entry name" value="HTH_XRE"/>
    <property type="match status" value="1"/>
</dbReference>
<name>A0A7U9KZF3_9ACTN</name>
<dbReference type="Proteomes" id="UP000287830">
    <property type="component" value="Unassembled WGS sequence"/>
</dbReference>
<dbReference type="Gene3D" id="1.10.260.40">
    <property type="entry name" value="lambda repressor-like DNA-binding domains"/>
    <property type="match status" value="1"/>
</dbReference>
<reference evidence="2 3" key="1">
    <citation type="submission" date="2018-11" db="EMBL/GenBank/DDBJ databases">
        <title>Whole genome sequence of Streptomyces chrestomyceticus NBRC 13444(T).</title>
        <authorList>
            <person name="Komaki H."/>
            <person name="Tamura T."/>
        </authorList>
    </citation>
    <scope>NUCLEOTIDE SEQUENCE [LARGE SCALE GENOMIC DNA]</scope>
    <source>
        <strain evidence="2 3">NBRC 13444</strain>
    </source>
</reference>
<dbReference type="PROSITE" id="PS50943">
    <property type="entry name" value="HTH_CROC1"/>
    <property type="match status" value="1"/>
</dbReference>
<dbReference type="GeneID" id="95624794"/>
<dbReference type="Pfam" id="PF13560">
    <property type="entry name" value="HTH_31"/>
    <property type="match status" value="1"/>
</dbReference>
<accession>A0A7U9KZF3</accession>
<dbReference type="SMART" id="SM00530">
    <property type="entry name" value="HTH_XRE"/>
    <property type="match status" value="1"/>
</dbReference>
<dbReference type="RefSeq" id="WP_125047481.1">
    <property type="nucleotide sequence ID" value="NZ_BHZC01000001.1"/>
</dbReference>
<sequence length="402" mass="43851">MTYGHDSDTAPRIGRNIARARKARGLTQSLLAQRIPCSKSLVAQVERGHKPASPSFTAGAARALNVRLGQLTGQPYEDPHRGRVHTTIPGIQRSMLSWDLPEEDLPARSLDALAADVARISALGRKARYGQLGEALPALLDELAVACHTAVGADRRRGFGLLAEAYSSVTAIAYVLGLFDLRSQAMDRVQWAARESDDHLRIARTQWQRSTLFLHEAAYSQGRKLLDRVRHDLGEDIAHMDPATLSVHGASHLRAAIFAARTSDASGAHEHLDAAADAARLLGEDANHYGLEFGPTNIAIHRLGVAVETYDGPEVIRLTRTTHLPSAVAPVRAGHWYIDAAKGLLDHGQREKAFSALQAARRVAPQQTRNHPQVRETVRTLIELERYSKHALSGFAAWAGIT</sequence>
<feature type="domain" description="HTH cro/C1-type" evidence="1">
    <location>
        <begin position="17"/>
        <end position="71"/>
    </location>
</feature>
<gene>
    <name evidence="2" type="ORF">OEIGOIKO_06043</name>
</gene>
<evidence type="ECO:0000259" key="1">
    <source>
        <dbReference type="PROSITE" id="PS50943"/>
    </source>
</evidence>
<dbReference type="AlphaFoldDB" id="A0A7U9KZF3"/>
<dbReference type="InterPro" id="IPR010982">
    <property type="entry name" value="Lambda_DNA-bd_dom_sf"/>
</dbReference>
<dbReference type="InterPro" id="IPR001387">
    <property type="entry name" value="Cro/C1-type_HTH"/>
</dbReference>
<organism evidence="2 3">
    <name type="scientific">Streptomyces chrestomyceticus JCM 4735</name>
    <dbReference type="NCBI Taxonomy" id="1306181"/>
    <lineage>
        <taxon>Bacteria</taxon>
        <taxon>Bacillati</taxon>
        <taxon>Actinomycetota</taxon>
        <taxon>Actinomycetes</taxon>
        <taxon>Kitasatosporales</taxon>
        <taxon>Streptomycetaceae</taxon>
        <taxon>Streptomyces</taxon>
    </lineage>
</organism>
<evidence type="ECO:0000313" key="2">
    <source>
        <dbReference type="EMBL" id="GCD38231.1"/>
    </source>
</evidence>
<dbReference type="OrthoDB" id="3504495at2"/>
<comment type="caution">
    <text evidence="2">The sequence shown here is derived from an EMBL/GenBank/DDBJ whole genome shotgun (WGS) entry which is preliminary data.</text>
</comment>
<protein>
    <submittedName>
        <fullName evidence="2">Transcriptional regulator</fullName>
    </submittedName>
</protein>